<dbReference type="CDD" id="cd09917">
    <property type="entry name" value="F-box_SF"/>
    <property type="match status" value="1"/>
</dbReference>
<accession>A0A1D8N3N1</accession>
<reference evidence="2 4" key="1">
    <citation type="journal article" date="2016" name="PLoS ONE">
        <title>Sequence Assembly of Yarrowia lipolytica Strain W29/CLIB89 Shows Transposable Element Diversity.</title>
        <authorList>
            <person name="Magnan C."/>
            <person name="Yu J."/>
            <person name="Chang I."/>
            <person name="Jahn E."/>
            <person name="Kanomata Y."/>
            <person name="Wu J."/>
            <person name="Zeller M."/>
            <person name="Oakes M."/>
            <person name="Baldi P."/>
            <person name="Sandmeyer S."/>
        </authorList>
    </citation>
    <scope>NUCLEOTIDE SEQUENCE [LARGE SCALE GENOMIC DNA]</scope>
    <source>
        <strain evidence="2">CLIB89</strain>
        <strain evidence="4">CLIB89(W29)</strain>
    </source>
</reference>
<evidence type="ECO:0000313" key="4">
    <source>
        <dbReference type="Proteomes" id="UP000182444"/>
    </source>
</evidence>
<dbReference type="SUPFAM" id="SSF81383">
    <property type="entry name" value="F-box domain"/>
    <property type="match status" value="1"/>
</dbReference>
<dbReference type="AlphaFoldDB" id="A0A1D8N3N1"/>
<dbReference type="VEuPathDB" id="FungiDB:YALI0_A04191g"/>
<feature type="domain" description="F-box" evidence="1">
    <location>
        <begin position="1"/>
        <end position="43"/>
    </location>
</feature>
<dbReference type="EMBL" id="CP017553">
    <property type="protein sequence ID" value="AOW00241.1"/>
    <property type="molecule type" value="Genomic_DNA"/>
</dbReference>
<proteinExistence type="predicted"/>
<gene>
    <name evidence="3" type="ORF">B0I71DRAFT_12153</name>
    <name evidence="2" type="ORF">YALI1_A04415g</name>
</gene>
<evidence type="ECO:0000313" key="3">
    <source>
        <dbReference type="EMBL" id="RDW23522.1"/>
    </source>
</evidence>
<dbReference type="EMBL" id="KZ859079">
    <property type="protein sequence ID" value="RDW23522.1"/>
    <property type="molecule type" value="Genomic_DNA"/>
</dbReference>
<dbReference type="Proteomes" id="UP000256601">
    <property type="component" value="Unassembled WGS sequence"/>
</dbReference>
<dbReference type="VEuPathDB" id="FungiDB:YALI1_A04415g"/>
<dbReference type="PROSITE" id="PS50181">
    <property type="entry name" value="FBOX"/>
    <property type="match status" value="1"/>
</dbReference>
<reference evidence="3 5" key="2">
    <citation type="submission" date="2018-07" db="EMBL/GenBank/DDBJ databases">
        <title>Draft Genome Assemblies for Five Robust Yarrowia lipolytica Strains Exhibiting High Lipid Production and Pentose Sugar Utilization and Sugar Alcohol Secretion from Undetoxified Lignocellulosic Biomass Hydrolysates.</title>
        <authorList>
            <consortium name="DOE Joint Genome Institute"/>
            <person name="Walker C."/>
            <person name="Ryu S."/>
            <person name="Na H."/>
            <person name="Zane M."/>
            <person name="LaButti K."/>
            <person name="Lipzen A."/>
            <person name="Haridas S."/>
            <person name="Barry K."/>
            <person name="Grigoriev I.V."/>
            <person name="Quarterman J."/>
            <person name="Slininger P."/>
            <person name="Dien B."/>
            <person name="Trinh C.T."/>
        </authorList>
    </citation>
    <scope>NUCLEOTIDE SEQUENCE [LARGE SCALE GENOMIC DNA]</scope>
    <source>
        <strain evidence="3 5">YB392</strain>
    </source>
</reference>
<dbReference type="GeneID" id="2906234"/>
<protein>
    <recommendedName>
        <fullName evidence="1">F-box domain-containing protein</fullName>
    </recommendedName>
</protein>
<name>A0A1D8N3N1_YARLL</name>
<dbReference type="InterPro" id="IPR036047">
    <property type="entry name" value="F-box-like_dom_sf"/>
</dbReference>
<evidence type="ECO:0000259" key="1">
    <source>
        <dbReference type="PROSITE" id="PS50181"/>
    </source>
</evidence>
<organism evidence="2 4">
    <name type="scientific">Yarrowia lipolytica</name>
    <name type="common">Candida lipolytica</name>
    <dbReference type="NCBI Taxonomy" id="4952"/>
    <lineage>
        <taxon>Eukaryota</taxon>
        <taxon>Fungi</taxon>
        <taxon>Dikarya</taxon>
        <taxon>Ascomycota</taxon>
        <taxon>Saccharomycotina</taxon>
        <taxon>Dipodascomycetes</taxon>
        <taxon>Dipodascales</taxon>
        <taxon>Dipodascales incertae sedis</taxon>
        <taxon>Yarrowia</taxon>
    </lineage>
</organism>
<dbReference type="Proteomes" id="UP000182444">
    <property type="component" value="Chromosome 1A"/>
</dbReference>
<evidence type="ECO:0000313" key="2">
    <source>
        <dbReference type="EMBL" id="AOW00241.1"/>
    </source>
</evidence>
<dbReference type="Pfam" id="PF12937">
    <property type="entry name" value="F-box-like"/>
    <property type="match status" value="1"/>
</dbReference>
<dbReference type="InterPro" id="IPR001810">
    <property type="entry name" value="F-box_dom"/>
</dbReference>
<dbReference type="KEGG" id="yli:2906234"/>
<sequence>MLPPELLSMVCTYLEPRDLLALAETSRSQHVALSDIRKMLLRCPYFSLEHSDWSSWQALADNYNSHKEAVAFTHIQMDDHYNKPLPDDFIALQGDMQRKSRYWWNYCDRGIYDQTSSSFVDLRTDSGTDTYMSKEEARSFFFGNVRSDDDYIHYQHTTDTATVLARRGKEVVLQIKYRGEEDYHEFLISSSSSYLHSYELQQIDNVAFVYRCDSDEENEGTYCVAPGRGLVPVEDGGGSTSPPYGWLHYNGCLYKGIYNEKRDLQIVSAHYQDNTKRPMGGYEICHDERHPRYGIAYSAGGLFPLFVVDLKRHLITAVHLDKDHLPVIGISNGRMGVWKYTHDYLDQQCCEQDKPGVQKVMDEIFEELELCIEAMNEVGDGDFDPVWF</sequence>
<evidence type="ECO:0000313" key="5">
    <source>
        <dbReference type="Proteomes" id="UP000256601"/>
    </source>
</evidence>